<dbReference type="AlphaFoldDB" id="A0A4Y2TFR7"/>
<protein>
    <submittedName>
        <fullName evidence="2">Uncharacterized protein</fullName>
    </submittedName>
</protein>
<dbReference type="EMBL" id="BGPR01028309">
    <property type="protein sequence ID" value="GBN99387.1"/>
    <property type="molecule type" value="Genomic_DNA"/>
</dbReference>
<proteinExistence type="predicted"/>
<evidence type="ECO:0000256" key="1">
    <source>
        <dbReference type="SAM" id="SignalP"/>
    </source>
</evidence>
<gene>
    <name evidence="2" type="ORF">AVEN_165616_1</name>
</gene>
<accession>A0A4Y2TFR7</accession>
<feature type="non-terminal residue" evidence="2">
    <location>
        <position position="112"/>
    </location>
</feature>
<organism evidence="2 3">
    <name type="scientific">Araneus ventricosus</name>
    <name type="common">Orbweaver spider</name>
    <name type="synonym">Epeira ventricosa</name>
    <dbReference type="NCBI Taxonomy" id="182803"/>
    <lineage>
        <taxon>Eukaryota</taxon>
        <taxon>Metazoa</taxon>
        <taxon>Ecdysozoa</taxon>
        <taxon>Arthropoda</taxon>
        <taxon>Chelicerata</taxon>
        <taxon>Arachnida</taxon>
        <taxon>Araneae</taxon>
        <taxon>Araneomorphae</taxon>
        <taxon>Entelegynae</taxon>
        <taxon>Araneoidea</taxon>
        <taxon>Araneidae</taxon>
        <taxon>Araneus</taxon>
    </lineage>
</organism>
<sequence>MTAACGVLLLALSAQSSFVSEKDGAAYSRTVAPSIAKQINLARTFSYSDLITLCRLLTLIRKTFQEGQSHLPVEVPPLMMDEVDFKVTAPDSKTEEKEFVNQEKATQCGYQL</sequence>
<reference evidence="2 3" key="1">
    <citation type="journal article" date="2019" name="Sci. Rep.">
        <title>Orb-weaving spider Araneus ventricosus genome elucidates the spidroin gene catalogue.</title>
        <authorList>
            <person name="Kono N."/>
            <person name="Nakamura H."/>
            <person name="Ohtoshi R."/>
            <person name="Moran D.A.P."/>
            <person name="Shinohara A."/>
            <person name="Yoshida Y."/>
            <person name="Fujiwara M."/>
            <person name="Mori M."/>
            <person name="Tomita M."/>
            <person name="Arakawa K."/>
        </authorList>
    </citation>
    <scope>NUCLEOTIDE SEQUENCE [LARGE SCALE GENOMIC DNA]</scope>
</reference>
<dbReference type="Proteomes" id="UP000499080">
    <property type="component" value="Unassembled WGS sequence"/>
</dbReference>
<keyword evidence="1" id="KW-0732">Signal</keyword>
<comment type="caution">
    <text evidence="2">The sequence shown here is derived from an EMBL/GenBank/DDBJ whole genome shotgun (WGS) entry which is preliminary data.</text>
</comment>
<feature type="chain" id="PRO_5021391447" evidence="1">
    <location>
        <begin position="17"/>
        <end position="112"/>
    </location>
</feature>
<name>A0A4Y2TFR7_ARAVE</name>
<evidence type="ECO:0000313" key="3">
    <source>
        <dbReference type="Proteomes" id="UP000499080"/>
    </source>
</evidence>
<evidence type="ECO:0000313" key="2">
    <source>
        <dbReference type="EMBL" id="GBN99387.1"/>
    </source>
</evidence>
<feature type="signal peptide" evidence="1">
    <location>
        <begin position="1"/>
        <end position="16"/>
    </location>
</feature>
<keyword evidence="3" id="KW-1185">Reference proteome</keyword>